<dbReference type="InterPro" id="IPR028082">
    <property type="entry name" value="Peripla_BP_I"/>
</dbReference>
<keyword evidence="10" id="KW-0456">Lyase</keyword>
<evidence type="ECO:0000256" key="3">
    <source>
        <dbReference type="ARBA" id="ARBA00022692"/>
    </source>
</evidence>
<evidence type="ECO:0000256" key="11">
    <source>
        <dbReference type="SAM" id="Coils"/>
    </source>
</evidence>
<feature type="domain" description="Receptor ligand binding region" evidence="12">
    <location>
        <begin position="355"/>
        <end position="536"/>
    </location>
</feature>
<evidence type="ECO:0000259" key="12">
    <source>
        <dbReference type="Pfam" id="PF01094"/>
    </source>
</evidence>
<dbReference type="InterPro" id="IPR001828">
    <property type="entry name" value="ANF_lig-bd_rcpt"/>
</dbReference>
<protein>
    <recommendedName>
        <fullName evidence="12">Receptor ligand binding region domain-containing protein</fullName>
    </recommendedName>
</protein>
<evidence type="ECO:0000256" key="9">
    <source>
        <dbReference type="ARBA" id="ARBA00023180"/>
    </source>
</evidence>
<dbReference type="Gene3D" id="3.40.50.2300">
    <property type="match status" value="2"/>
</dbReference>
<gene>
    <name evidence="13" type="ORF">RND71_043470</name>
</gene>
<dbReference type="InterPro" id="IPR001170">
    <property type="entry name" value="ANPR/GUC"/>
</dbReference>
<dbReference type="GO" id="GO:0004383">
    <property type="term" value="F:guanylate cyclase activity"/>
    <property type="evidence" value="ECO:0007669"/>
    <property type="project" value="UniProtKB-EC"/>
</dbReference>
<keyword evidence="14" id="KW-1185">Reference proteome</keyword>
<evidence type="ECO:0000256" key="4">
    <source>
        <dbReference type="ARBA" id="ARBA00022729"/>
    </source>
</evidence>
<evidence type="ECO:0000256" key="6">
    <source>
        <dbReference type="ARBA" id="ARBA00022989"/>
    </source>
</evidence>
<keyword evidence="7" id="KW-0472">Membrane</keyword>
<keyword evidence="3" id="KW-0812">Transmembrane</keyword>
<dbReference type="PRINTS" id="PR00255">
    <property type="entry name" value="NATPEPTIDER"/>
</dbReference>
<evidence type="ECO:0000256" key="7">
    <source>
        <dbReference type="ARBA" id="ARBA00023136"/>
    </source>
</evidence>
<organism evidence="13 14">
    <name type="scientific">Anisodus tanguticus</name>
    <dbReference type="NCBI Taxonomy" id="243964"/>
    <lineage>
        <taxon>Eukaryota</taxon>
        <taxon>Viridiplantae</taxon>
        <taxon>Streptophyta</taxon>
        <taxon>Embryophyta</taxon>
        <taxon>Tracheophyta</taxon>
        <taxon>Spermatophyta</taxon>
        <taxon>Magnoliopsida</taxon>
        <taxon>eudicotyledons</taxon>
        <taxon>Gunneridae</taxon>
        <taxon>Pentapetalae</taxon>
        <taxon>asterids</taxon>
        <taxon>lamiids</taxon>
        <taxon>Solanales</taxon>
        <taxon>Solanaceae</taxon>
        <taxon>Solanoideae</taxon>
        <taxon>Hyoscyameae</taxon>
        <taxon>Anisodus</taxon>
    </lineage>
</organism>
<dbReference type="GO" id="GO:0007168">
    <property type="term" value="P:receptor guanylyl cyclase signaling pathway"/>
    <property type="evidence" value="ECO:0007669"/>
    <property type="project" value="TreeGrafter"/>
</dbReference>
<reference evidence="13" key="1">
    <citation type="submission" date="2023-12" db="EMBL/GenBank/DDBJ databases">
        <title>Genome assembly of Anisodus tanguticus.</title>
        <authorList>
            <person name="Wang Y.-J."/>
        </authorList>
    </citation>
    <scope>NUCLEOTIDE SEQUENCE</scope>
    <source>
        <strain evidence="13">KB-2021</strain>
        <tissue evidence="13">Leaf</tissue>
    </source>
</reference>
<comment type="subcellular location">
    <subcellularLocation>
        <location evidence="2">Membrane</location>
        <topology evidence="2">Single-pass type I membrane protein</topology>
    </subcellularLocation>
</comment>
<accession>A0AAE1QNM1</accession>
<keyword evidence="11" id="KW-0175">Coiled coil</keyword>
<dbReference type="GO" id="GO:0001653">
    <property type="term" value="F:peptide receptor activity"/>
    <property type="evidence" value="ECO:0007669"/>
    <property type="project" value="TreeGrafter"/>
</dbReference>
<dbReference type="PANTHER" id="PTHR11920:SF494">
    <property type="entry name" value="ATRIAL NATRIURETIC PEPTIDE RECEPTOR 2"/>
    <property type="match status" value="1"/>
</dbReference>
<evidence type="ECO:0000256" key="5">
    <source>
        <dbReference type="ARBA" id="ARBA00022741"/>
    </source>
</evidence>
<dbReference type="Pfam" id="PF01094">
    <property type="entry name" value="ANF_receptor"/>
    <property type="match status" value="1"/>
</dbReference>
<proteinExistence type="predicted"/>
<evidence type="ECO:0000313" key="14">
    <source>
        <dbReference type="Proteomes" id="UP001291623"/>
    </source>
</evidence>
<keyword evidence="8" id="KW-0675">Receptor</keyword>
<comment type="catalytic activity">
    <reaction evidence="1">
        <text>GTP = 3',5'-cyclic GMP + diphosphate</text>
        <dbReference type="Rhea" id="RHEA:13665"/>
        <dbReference type="ChEBI" id="CHEBI:33019"/>
        <dbReference type="ChEBI" id="CHEBI:37565"/>
        <dbReference type="ChEBI" id="CHEBI:57746"/>
        <dbReference type="EC" id="4.6.1.2"/>
    </reaction>
</comment>
<keyword evidence="5" id="KW-0547">Nucleotide-binding</keyword>
<evidence type="ECO:0000256" key="2">
    <source>
        <dbReference type="ARBA" id="ARBA00004479"/>
    </source>
</evidence>
<feature type="coiled-coil region" evidence="11">
    <location>
        <begin position="127"/>
        <end position="154"/>
    </location>
</feature>
<dbReference type="InterPro" id="IPR050401">
    <property type="entry name" value="Cyclic_nucleotide_synthase"/>
</dbReference>
<dbReference type="Proteomes" id="UP001291623">
    <property type="component" value="Unassembled WGS sequence"/>
</dbReference>
<keyword evidence="9" id="KW-0325">Glycoprotein</keyword>
<keyword evidence="6" id="KW-1133">Transmembrane helix</keyword>
<dbReference type="PANTHER" id="PTHR11920">
    <property type="entry name" value="GUANYLYL CYCLASE"/>
    <property type="match status" value="1"/>
</dbReference>
<dbReference type="GO" id="GO:0004016">
    <property type="term" value="F:adenylate cyclase activity"/>
    <property type="evidence" value="ECO:0007669"/>
    <property type="project" value="TreeGrafter"/>
</dbReference>
<keyword evidence="4" id="KW-0732">Signal</keyword>
<name>A0AAE1QNM1_9SOLA</name>
<dbReference type="GO" id="GO:0005886">
    <property type="term" value="C:plasma membrane"/>
    <property type="evidence" value="ECO:0007669"/>
    <property type="project" value="TreeGrafter"/>
</dbReference>
<dbReference type="SUPFAM" id="SSF53822">
    <property type="entry name" value="Periplasmic binding protein-like I"/>
    <property type="match status" value="1"/>
</dbReference>
<evidence type="ECO:0000256" key="10">
    <source>
        <dbReference type="ARBA" id="ARBA00023239"/>
    </source>
</evidence>
<dbReference type="GO" id="GO:0000166">
    <property type="term" value="F:nucleotide binding"/>
    <property type="evidence" value="ECO:0007669"/>
    <property type="project" value="UniProtKB-KW"/>
</dbReference>
<dbReference type="EMBL" id="JAVYJV010000078">
    <property type="protein sequence ID" value="KAK4336905.1"/>
    <property type="molecule type" value="Genomic_DNA"/>
</dbReference>
<evidence type="ECO:0000256" key="1">
    <source>
        <dbReference type="ARBA" id="ARBA00001436"/>
    </source>
</evidence>
<evidence type="ECO:0000313" key="13">
    <source>
        <dbReference type="EMBL" id="KAK4336905.1"/>
    </source>
</evidence>
<sequence>MEIIARSNQLHNEVQELTNNASLSIQEMNSKLNESYSKIESAKQNLTVLSSLYDAFPQEFNNLKTHTIEKLKNTLIRLNPQNEEKYAQICENHANDLANKAKQLRVKFNSTLVFSSKYQNQTTENSYNRITDVIRNIQEIVNEIEEKVEDLFSQIYSEKESDDQAENRNKKSKLLAEEASKISLFIDDEECGTLRFSRKVYNVRSLPNSSLYIGGIPNDFRPIENLEITQAFNDEILLSEDDNMFDDDFGNEDFDNLYEYNIERKLNKLKTLINCVEPVYGRDLPKHQFLPSGFLGRKLDREELGVDCDEIHTAVQQLPKQSLLKCFWKFEKKLQTCAYFKLLSLNASQDHYHTSFDETDPTTDYVELLTTAAKNARIIVMCAESPDTIRKIMLTASDLGMTQKGDFVFFSIELLTNHNKIKSSKPWYRSGDSKDVNNKAKDAYQALLIVTAKEPDYTEFEKFANQIREIARLKFNYTYQFEEVLNELVNEGLEINNGTLVTSKMWNRTFQGLTGKFDIDKNGDRSTDCSLLSMNQTDGQYEVVANYYGSEEKFVDVEGKSIQWAGGRNEPPPAIPDCGFDGSKCRREDFGLFDLRENDDLDEDKDSHRYWKKIIDKVKNSTRISFRPSIETDQDIDEAVLNLMQQCWSEDPNERNDSHSLKSIIRKFNK</sequence>
<dbReference type="AlphaFoldDB" id="A0AAE1QNM1"/>
<evidence type="ECO:0000256" key="8">
    <source>
        <dbReference type="ARBA" id="ARBA00023170"/>
    </source>
</evidence>
<comment type="caution">
    <text evidence="13">The sequence shown here is derived from an EMBL/GenBank/DDBJ whole genome shotgun (WGS) entry which is preliminary data.</text>
</comment>